<evidence type="ECO:0000313" key="2">
    <source>
        <dbReference type="EMBL" id="GBF92926.1"/>
    </source>
</evidence>
<feature type="chain" id="PRO_5015976425" description="Pherophorin domain-containing protein" evidence="1">
    <location>
        <begin position="25"/>
        <end position="177"/>
    </location>
</feature>
<reference evidence="2 3" key="1">
    <citation type="journal article" date="2018" name="Sci. Rep.">
        <title>Raphidocelis subcapitata (=Pseudokirchneriella subcapitata) provides an insight into genome evolution and environmental adaptations in the Sphaeropleales.</title>
        <authorList>
            <person name="Suzuki S."/>
            <person name="Yamaguchi H."/>
            <person name="Nakajima N."/>
            <person name="Kawachi M."/>
        </authorList>
    </citation>
    <scope>NUCLEOTIDE SEQUENCE [LARGE SCALE GENOMIC DNA]</scope>
    <source>
        <strain evidence="2 3">NIES-35</strain>
    </source>
</reference>
<proteinExistence type="predicted"/>
<sequence>MAASHPRHGLAGLLVLLLCSGVRAYPALFVARYAKSCTSHPESALMGGRGSGHMAPIKDEATTLQVLLGGKAVTKLCPGSAHAVRVSFPIPRFGLLTASAGEFAEGDPWDCPNRVVLDKARQEDFEEALKVPCSGSSSIELRVTSSNGERRSFEQTGLTLQVDSSCAAAACNSGKSG</sequence>
<keyword evidence="1" id="KW-0732">Signal</keyword>
<feature type="signal peptide" evidence="1">
    <location>
        <begin position="1"/>
        <end position="24"/>
    </location>
</feature>
<evidence type="ECO:0000313" key="3">
    <source>
        <dbReference type="Proteomes" id="UP000247498"/>
    </source>
</evidence>
<keyword evidence="3" id="KW-1185">Reference proteome</keyword>
<protein>
    <recommendedName>
        <fullName evidence="4">Pherophorin domain-containing protein</fullName>
    </recommendedName>
</protein>
<name>A0A2V0NZ82_9CHLO</name>
<dbReference type="Proteomes" id="UP000247498">
    <property type="component" value="Unassembled WGS sequence"/>
</dbReference>
<dbReference type="AlphaFoldDB" id="A0A2V0NZ82"/>
<evidence type="ECO:0000256" key="1">
    <source>
        <dbReference type="SAM" id="SignalP"/>
    </source>
</evidence>
<dbReference type="InParanoid" id="A0A2V0NZ82"/>
<evidence type="ECO:0008006" key="4">
    <source>
        <dbReference type="Google" id="ProtNLM"/>
    </source>
</evidence>
<accession>A0A2V0NZ82</accession>
<gene>
    <name evidence="2" type="ORF">Rsub_05762</name>
</gene>
<comment type="caution">
    <text evidence="2">The sequence shown here is derived from an EMBL/GenBank/DDBJ whole genome shotgun (WGS) entry which is preliminary data.</text>
</comment>
<dbReference type="EMBL" id="BDRX01000036">
    <property type="protein sequence ID" value="GBF92926.1"/>
    <property type="molecule type" value="Genomic_DNA"/>
</dbReference>
<dbReference type="OrthoDB" id="19261at2759"/>
<organism evidence="2 3">
    <name type="scientific">Raphidocelis subcapitata</name>
    <dbReference type="NCBI Taxonomy" id="307507"/>
    <lineage>
        <taxon>Eukaryota</taxon>
        <taxon>Viridiplantae</taxon>
        <taxon>Chlorophyta</taxon>
        <taxon>core chlorophytes</taxon>
        <taxon>Chlorophyceae</taxon>
        <taxon>CS clade</taxon>
        <taxon>Sphaeropleales</taxon>
        <taxon>Selenastraceae</taxon>
        <taxon>Raphidocelis</taxon>
    </lineage>
</organism>